<sequence>MAEKTPHYSSYDNLKTQVLLEVLSESLNILGSSARDFIIGHIQISYRESLSKDCISISEAEMMLLPILGEGRALILKDMKKRLDLLARSGVINDC</sequence>
<protein>
    <submittedName>
        <fullName evidence="1">Uncharacterized protein</fullName>
    </submittedName>
</protein>
<dbReference type="HOGENOM" id="CLU_2366317_0_0_2"/>
<reference evidence="1 2" key="1">
    <citation type="journal article" date="2014" name="Int. J. Syst. Evol. Microbiol.">
        <title>Nitrososphaera viennensis gen. nov., sp. nov., an aerobic and mesophilic, ammonia-oxidizing archaeon from soil and a member of the archaeal phylum Thaumarchaeota.</title>
        <authorList>
            <person name="Stieglmeier M."/>
            <person name="Klingl A."/>
            <person name="Alves R.J."/>
            <person name="Rittmann S.K."/>
            <person name="Melcher M."/>
            <person name="Leisch N."/>
            <person name="Schleper C."/>
        </authorList>
    </citation>
    <scope>NUCLEOTIDE SEQUENCE [LARGE SCALE GENOMIC DNA]</scope>
    <source>
        <strain evidence="1">EN76</strain>
    </source>
</reference>
<proteinExistence type="predicted"/>
<dbReference type="RefSeq" id="WP_144239737.1">
    <property type="nucleotide sequence ID" value="NZ_CP007536.1"/>
</dbReference>
<dbReference type="Proteomes" id="UP000027093">
    <property type="component" value="Chromosome"/>
</dbReference>
<dbReference type="AlphaFoldDB" id="A0A060HND2"/>
<dbReference type="GeneID" id="74947928"/>
<evidence type="ECO:0000313" key="2">
    <source>
        <dbReference type="Proteomes" id="UP000027093"/>
    </source>
</evidence>
<organism evidence="1 2">
    <name type="scientific">Nitrososphaera viennensis EN76</name>
    <dbReference type="NCBI Taxonomy" id="926571"/>
    <lineage>
        <taxon>Archaea</taxon>
        <taxon>Nitrososphaerota</taxon>
        <taxon>Nitrososphaeria</taxon>
        <taxon>Nitrososphaerales</taxon>
        <taxon>Nitrososphaeraceae</taxon>
        <taxon>Nitrososphaera</taxon>
    </lineage>
</organism>
<evidence type="ECO:0000313" key="1">
    <source>
        <dbReference type="EMBL" id="AIC16963.1"/>
    </source>
</evidence>
<keyword evidence="2" id="KW-1185">Reference proteome</keyword>
<dbReference type="STRING" id="926571.NVIE_026910"/>
<gene>
    <name evidence="1" type="ORF">NVIE_026910</name>
</gene>
<name>A0A060HND2_9ARCH</name>
<dbReference type="EMBL" id="CP007536">
    <property type="protein sequence ID" value="AIC16963.1"/>
    <property type="molecule type" value="Genomic_DNA"/>
</dbReference>
<dbReference type="KEGG" id="nvn:NVIE_026910"/>
<accession>A0A060HND2</accession>